<evidence type="ECO:0000256" key="4">
    <source>
        <dbReference type="ARBA" id="ARBA00023136"/>
    </source>
</evidence>
<evidence type="ECO:0000256" key="3">
    <source>
        <dbReference type="ARBA" id="ARBA00022989"/>
    </source>
</evidence>
<reference evidence="9" key="1">
    <citation type="submission" date="2014-06" db="EMBL/GenBank/DDBJ databases">
        <authorList>
            <person name="Berkman P.J."/>
        </authorList>
    </citation>
    <scope>NUCLEOTIDE SEQUENCE [LARGE SCALE GENOMIC DNA]</scope>
</reference>
<feature type="transmembrane region" description="Helical" evidence="6">
    <location>
        <begin position="713"/>
        <end position="734"/>
    </location>
</feature>
<accession>A0A0F7SAS3</accession>
<evidence type="ECO:0000256" key="5">
    <source>
        <dbReference type="SAM" id="MobiDB-lite"/>
    </source>
</evidence>
<feature type="region of interest" description="Disordered" evidence="5">
    <location>
        <begin position="75"/>
        <end position="113"/>
    </location>
</feature>
<dbReference type="PANTHER" id="PTHR23507">
    <property type="entry name" value="ZGC:174356"/>
    <property type="match status" value="1"/>
</dbReference>
<evidence type="ECO:0000256" key="2">
    <source>
        <dbReference type="ARBA" id="ARBA00022692"/>
    </source>
</evidence>
<gene>
    <name evidence="8" type="primary">SSCI59200.1</name>
</gene>
<feature type="transmembrane region" description="Helical" evidence="6">
    <location>
        <begin position="348"/>
        <end position="370"/>
    </location>
</feature>
<evidence type="ECO:0000256" key="7">
    <source>
        <dbReference type="SAM" id="SignalP"/>
    </source>
</evidence>
<dbReference type="Proteomes" id="UP000242770">
    <property type="component" value="Unassembled WGS sequence"/>
</dbReference>
<dbReference type="SUPFAM" id="SSF103473">
    <property type="entry name" value="MFS general substrate transporter"/>
    <property type="match status" value="1"/>
</dbReference>
<dbReference type="GO" id="GO:0016020">
    <property type="term" value="C:membrane"/>
    <property type="evidence" value="ECO:0007669"/>
    <property type="project" value="UniProtKB-SubCell"/>
</dbReference>
<feature type="signal peptide" evidence="7">
    <location>
        <begin position="1"/>
        <end position="19"/>
    </location>
</feature>
<evidence type="ECO:0000313" key="8">
    <source>
        <dbReference type="EMBL" id="CDW98619.1"/>
    </source>
</evidence>
<feature type="region of interest" description="Disordered" evidence="5">
    <location>
        <begin position="458"/>
        <end position="491"/>
    </location>
</feature>
<protein>
    <recommendedName>
        <fullName evidence="10">Major facilitator superfamily (MFS) profile domain-containing protein</fullName>
    </recommendedName>
</protein>
<feature type="region of interest" description="Disordered" evidence="5">
    <location>
        <begin position="589"/>
        <end position="679"/>
    </location>
</feature>
<comment type="subcellular location">
    <subcellularLocation>
        <location evidence="1">Membrane</location>
        <topology evidence="1">Multi-pass membrane protein</topology>
    </subcellularLocation>
</comment>
<evidence type="ECO:0000256" key="6">
    <source>
        <dbReference type="SAM" id="Phobius"/>
    </source>
</evidence>
<keyword evidence="2 6" id="KW-0812">Transmembrane</keyword>
<feature type="compositionally biased region" description="Basic and acidic residues" evidence="5">
    <location>
        <begin position="470"/>
        <end position="479"/>
    </location>
</feature>
<dbReference type="InterPro" id="IPR011701">
    <property type="entry name" value="MFS"/>
</dbReference>
<keyword evidence="3 6" id="KW-1133">Transmembrane helix</keyword>
<evidence type="ECO:0008006" key="10">
    <source>
        <dbReference type="Google" id="ProtNLM"/>
    </source>
</evidence>
<organism evidence="8 9">
    <name type="scientific">Sporisorium scitamineum</name>
    <dbReference type="NCBI Taxonomy" id="49012"/>
    <lineage>
        <taxon>Eukaryota</taxon>
        <taxon>Fungi</taxon>
        <taxon>Dikarya</taxon>
        <taxon>Basidiomycota</taxon>
        <taxon>Ustilaginomycotina</taxon>
        <taxon>Ustilaginomycetes</taxon>
        <taxon>Ustilaginales</taxon>
        <taxon>Ustilaginaceae</taxon>
        <taxon>Sporisorium</taxon>
    </lineage>
</organism>
<proteinExistence type="predicted"/>
<evidence type="ECO:0000256" key="1">
    <source>
        <dbReference type="ARBA" id="ARBA00004141"/>
    </source>
</evidence>
<feature type="transmembrane region" description="Helical" evidence="6">
    <location>
        <begin position="254"/>
        <end position="273"/>
    </location>
</feature>
<feature type="transmembrane region" description="Helical" evidence="6">
    <location>
        <begin position="557"/>
        <end position="575"/>
    </location>
</feature>
<feature type="region of interest" description="Disordered" evidence="5">
    <location>
        <begin position="392"/>
        <end position="419"/>
    </location>
</feature>
<feature type="compositionally biased region" description="Polar residues" evidence="5">
    <location>
        <begin position="666"/>
        <end position="679"/>
    </location>
</feature>
<dbReference type="EMBL" id="CCFA01003558">
    <property type="protein sequence ID" value="CDW98619.1"/>
    <property type="molecule type" value="Genomic_DNA"/>
</dbReference>
<feature type="transmembrane region" description="Helical" evidence="6">
    <location>
        <begin position="509"/>
        <end position="533"/>
    </location>
</feature>
<dbReference type="Gene3D" id="1.20.1250.20">
    <property type="entry name" value="MFS general substrate transporter like domains"/>
    <property type="match status" value="1"/>
</dbReference>
<dbReference type="PANTHER" id="PTHR23507:SF1">
    <property type="entry name" value="FI18259P1-RELATED"/>
    <property type="match status" value="1"/>
</dbReference>
<feature type="transmembrane region" description="Helical" evidence="6">
    <location>
        <begin position="803"/>
        <end position="824"/>
    </location>
</feature>
<evidence type="ECO:0000313" key="9">
    <source>
        <dbReference type="Proteomes" id="UP000242770"/>
    </source>
</evidence>
<dbReference type="Pfam" id="PF07690">
    <property type="entry name" value="MFS_1"/>
    <property type="match status" value="1"/>
</dbReference>
<dbReference type="InterPro" id="IPR036259">
    <property type="entry name" value="MFS_trans_sf"/>
</dbReference>
<feature type="chain" id="PRO_5002521829" description="Major facilitator superfamily (MFS) profile domain-containing protein" evidence="7">
    <location>
        <begin position="20"/>
        <end position="881"/>
    </location>
</feature>
<keyword evidence="7" id="KW-0732">Signal</keyword>
<sequence>MSLGLLYLIMCRVTDLSTTIVFDIFNSTTTTPIAIVSEGPWIDNHYLCFAVVPASASAQPRLALAAALLRTSHARASQPSGRRKDSRASAISTNTEASHADTEDGSEATAPAQTIRDVSQAFRSGRPSPYHMAVVTLLGSLASGMPLASMFKVYTYIMCELYDPTIRDEPVGHKGSRLLGAVRTLFLTPGSDTATATKLPPAPELPNPPRCSLPWVQESTSSYSAAMVTVGALLGLMTLSRASTLSRRFGRKPLLLIAHTVIALAILVFRFAVVFPPLAGAAVLYCAVVLSEASAGAPLRIAIQNYVVDTTSEAQRAGALSFIEGFGQIGAFPSSALGGLLASLTNEFFAPFYADCGLMVLAVVYILLIVPESKPGAEHTFVDQWLHSDEVESGSSQDDADAEGDNSGTHNRSNVTWSTVHSERDTSKLHWRSRLRQLNFLRPLVIFWPKRRQYTPTTEQDVIEAPLPEDANRSQDSGHRNGSNGAEGGQPAELSTAVHKLQSRMDFRLLNLAAVVVFEETYQAFMVPLLLLYNSERFGFDVLQNGYLVSALQSTRALFLTAIFPPGVALARRSVAKIGLARRRKQIRKLKEAARQHRRKRAATQSSNTNGDERTPLVRGVSEQQYGSIAARDYGQTDRPGSAGGSAAEARPVRRRPSYKSAASPGYSNLKGNKRSSMASGITVSSSSWERHSIFTSLPSDLIKRIQRGKLDISIMVASYVLATASFLVMASSSKAPTSSSRPTAAVDGDDKQGLWWSSPWIPLVVAVVLLQISSGSASVRTALVVNAVSEDDQTKALAAHQILVTVVAAVVPLLSSFVFGIALKRGHPELVWLCKALFAALAARSASEREQIELKLGRPFEIPLVSKAGFLKFSSSRYGL</sequence>
<feature type="compositionally biased region" description="Polar residues" evidence="5">
    <location>
        <begin position="406"/>
        <end position="419"/>
    </location>
</feature>
<dbReference type="AlphaFoldDB" id="A0A0F7SAS3"/>
<name>A0A0F7SAS3_9BASI</name>
<keyword evidence="9" id="KW-1185">Reference proteome</keyword>
<keyword evidence="4 6" id="KW-0472">Membrane</keyword>
<feature type="transmembrane region" description="Helical" evidence="6">
    <location>
        <begin position="223"/>
        <end position="242"/>
    </location>
</feature>
<dbReference type="GO" id="GO:0022857">
    <property type="term" value="F:transmembrane transporter activity"/>
    <property type="evidence" value="ECO:0007669"/>
    <property type="project" value="InterPro"/>
</dbReference>